<comment type="caution">
    <text evidence="1">The sequence shown here is derived from an EMBL/GenBank/DDBJ whole genome shotgun (WGS) entry which is preliminary data.</text>
</comment>
<evidence type="ECO:0000313" key="1">
    <source>
        <dbReference type="EMBL" id="OAF16846.1"/>
    </source>
</evidence>
<reference evidence="1 2" key="1">
    <citation type="submission" date="2016-03" db="EMBL/GenBank/DDBJ databases">
        <title>Draft Genome Sequence of the Strain BR 10245 (Bradyrhizobium sp.) isolated from nodules of Centrolobium paraense.</title>
        <authorList>
            <person name="Simoes-Araujo J.L.Sr."/>
            <person name="Barauna A.C."/>
            <person name="Silva K."/>
            <person name="Zilli J.E."/>
        </authorList>
    </citation>
    <scope>NUCLEOTIDE SEQUENCE [LARGE SCALE GENOMIC DNA]</scope>
    <source>
        <strain evidence="1 2">BR 10245</strain>
    </source>
</reference>
<organism evidence="1 2">
    <name type="scientific">Bradyrhizobium centrolobii</name>
    <dbReference type="NCBI Taxonomy" id="1505087"/>
    <lineage>
        <taxon>Bacteria</taxon>
        <taxon>Pseudomonadati</taxon>
        <taxon>Pseudomonadota</taxon>
        <taxon>Alphaproteobacteria</taxon>
        <taxon>Hyphomicrobiales</taxon>
        <taxon>Nitrobacteraceae</taxon>
        <taxon>Bradyrhizobium</taxon>
    </lineage>
</organism>
<dbReference type="AlphaFoldDB" id="A0A176ZAR0"/>
<proteinExistence type="predicted"/>
<sequence>MPLAGIGEPTLLEMRRERTPIASPSADTEYFPIAVHRCGLPPPGALQHNAVDIAVLALNRAIEPGFDRNFLFSFDGRRYSMPTAAQ</sequence>
<evidence type="ECO:0000313" key="2">
    <source>
        <dbReference type="Proteomes" id="UP000076959"/>
    </source>
</evidence>
<dbReference type="EMBL" id="LUUB01000008">
    <property type="protein sequence ID" value="OAF16846.1"/>
    <property type="molecule type" value="Genomic_DNA"/>
</dbReference>
<protein>
    <submittedName>
        <fullName evidence="1">Uncharacterized protein</fullName>
    </submittedName>
</protein>
<dbReference type="Proteomes" id="UP000076959">
    <property type="component" value="Unassembled WGS sequence"/>
</dbReference>
<name>A0A176ZAR0_9BRAD</name>
<keyword evidence="2" id="KW-1185">Reference proteome</keyword>
<gene>
    <name evidence="1" type="ORF">AYJ54_37620</name>
</gene>
<accession>A0A176ZAR0</accession>